<feature type="coiled-coil region" evidence="1">
    <location>
        <begin position="287"/>
        <end position="332"/>
    </location>
</feature>
<evidence type="ECO:0000313" key="3">
    <source>
        <dbReference type="EMBL" id="KAG5847138.1"/>
    </source>
</evidence>
<comment type="caution">
    <text evidence="3">The sequence shown here is derived from an EMBL/GenBank/DDBJ whole genome shotgun (WGS) entry which is preliminary data.</text>
</comment>
<name>A0A9D3RXR7_ANGAN</name>
<feature type="coiled-coil region" evidence="1">
    <location>
        <begin position="362"/>
        <end position="397"/>
    </location>
</feature>
<organism evidence="3 4">
    <name type="scientific">Anguilla anguilla</name>
    <name type="common">European freshwater eel</name>
    <name type="synonym">Muraena anguilla</name>
    <dbReference type="NCBI Taxonomy" id="7936"/>
    <lineage>
        <taxon>Eukaryota</taxon>
        <taxon>Metazoa</taxon>
        <taxon>Chordata</taxon>
        <taxon>Craniata</taxon>
        <taxon>Vertebrata</taxon>
        <taxon>Euteleostomi</taxon>
        <taxon>Actinopterygii</taxon>
        <taxon>Neopterygii</taxon>
        <taxon>Teleostei</taxon>
        <taxon>Anguilliformes</taxon>
        <taxon>Anguillidae</taxon>
        <taxon>Anguilla</taxon>
    </lineage>
</organism>
<evidence type="ECO:0000313" key="4">
    <source>
        <dbReference type="Proteomes" id="UP001044222"/>
    </source>
</evidence>
<feature type="signal peptide" evidence="2">
    <location>
        <begin position="1"/>
        <end position="19"/>
    </location>
</feature>
<keyword evidence="2" id="KW-0732">Signal</keyword>
<keyword evidence="1" id="KW-0175">Coiled coil</keyword>
<proteinExistence type="predicted"/>
<evidence type="ECO:0000256" key="1">
    <source>
        <dbReference type="SAM" id="Coils"/>
    </source>
</evidence>
<dbReference type="Proteomes" id="UP001044222">
    <property type="component" value="Chromosome 6"/>
</dbReference>
<reference evidence="3" key="1">
    <citation type="submission" date="2021-01" db="EMBL/GenBank/DDBJ databases">
        <title>A chromosome-scale assembly of European eel, Anguilla anguilla.</title>
        <authorList>
            <person name="Henkel C."/>
            <person name="Jong-Raadsen S.A."/>
            <person name="Dufour S."/>
            <person name="Weltzien F.-A."/>
            <person name="Palstra A.P."/>
            <person name="Pelster B."/>
            <person name="Spaink H.P."/>
            <person name="Van Den Thillart G.E."/>
            <person name="Jansen H."/>
            <person name="Zahm M."/>
            <person name="Klopp C."/>
            <person name="Cedric C."/>
            <person name="Louis A."/>
            <person name="Berthelot C."/>
            <person name="Parey E."/>
            <person name="Roest Crollius H."/>
            <person name="Montfort J."/>
            <person name="Robinson-Rechavi M."/>
            <person name="Bucao C."/>
            <person name="Bouchez O."/>
            <person name="Gislard M."/>
            <person name="Lluch J."/>
            <person name="Milhes M."/>
            <person name="Lampietro C."/>
            <person name="Lopez Roques C."/>
            <person name="Donnadieu C."/>
            <person name="Braasch I."/>
            <person name="Desvignes T."/>
            <person name="Postlethwait J."/>
            <person name="Bobe J."/>
            <person name="Guiguen Y."/>
            <person name="Dirks R."/>
        </authorList>
    </citation>
    <scope>NUCLEOTIDE SEQUENCE</scope>
    <source>
        <strain evidence="3">Tag_6206</strain>
        <tissue evidence="3">Liver</tissue>
    </source>
</reference>
<gene>
    <name evidence="3" type="ORF">ANANG_G00122840</name>
</gene>
<keyword evidence="4" id="KW-1185">Reference proteome</keyword>
<evidence type="ECO:0000256" key="2">
    <source>
        <dbReference type="SAM" id="SignalP"/>
    </source>
</evidence>
<dbReference type="EMBL" id="JAFIRN010000006">
    <property type="protein sequence ID" value="KAG5847138.1"/>
    <property type="molecule type" value="Genomic_DNA"/>
</dbReference>
<accession>A0A9D3RXR7</accession>
<protein>
    <submittedName>
        <fullName evidence="3">Uncharacterized protein</fullName>
    </submittedName>
</protein>
<feature type="chain" id="PRO_5038672219" evidence="2">
    <location>
        <begin position="20"/>
        <end position="414"/>
    </location>
</feature>
<dbReference type="AlphaFoldDB" id="A0A9D3RXR7"/>
<sequence length="414" mass="48353">MPFNWRWLFVIALLNLKLPQFVVDPGQFPGADYDVLPFPRTDSLLYCRPDGQFLIDQRILPIGSEMDSAGESTGRSTALLPKGTPIMHLDICPLPDICLASDRPSTGEASFNKIDEMKDSASSLKFFTNILLQAELHIRAYSETIINILPQKWQPGSVFHQTATMVMSMTPALDVLMILVFIWRRVKSRTNQLTNKQLLEQFAQQMDESHVKFSALNKKIVDTKEKIRRTKRMLSSSHRKNWNLKASARELQRRCMKICEERDALDLMLKERENRIKSADLEQEKFKKTFQEKEMALQQKLEQLEQDWKAKLEKAMKDRSEHEQRVKKEIQALLLKLCKTEQLHQTQIHDCEVKYRDSLKLVSELQRQIEQHEVVVLQSKQEKLAKAASDVLEAKRRMAMSREKYLEHNWKKAF</sequence>